<evidence type="ECO:0000313" key="3">
    <source>
        <dbReference type="Proteomes" id="UP000005143"/>
    </source>
</evidence>
<dbReference type="RefSeq" id="WP_007578191.1">
    <property type="nucleotide sequence ID" value="NZ_AGUD01000292.1"/>
</dbReference>
<sequence>MHTTYFVASGVPITPAGRPCAPGETVTGLHPEIAAPFVARGDLVAYPDPTPDPAPDPPAPADEDPAERLERPAAEQEGQEPAATPPPRKRPARTTKKD</sequence>
<reference evidence="2 3" key="1">
    <citation type="journal article" date="2013" name="Biodegradation">
        <title>Quantitative proteomic analysis of ibuprofen-degrading Patulibacter sp. strain I11.</title>
        <authorList>
            <person name="Almeida B."/>
            <person name="Kjeldal H."/>
            <person name="Lolas I."/>
            <person name="Knudsen A.D."/>
            <person name="Carvalho G."/>
            <person name="Nielsen K.L."/>
            <person name="Barreto Crespo M.T."/>
            <person name="Stensballe A."/>
            <person name="Nielsen J.L."/>
        </authorList>
    </citation>
    <scope>NUCLEOTIDE SEQUENCE [LARGE SCALE GENOMIC DNA]</scope>
    <source>
        <strain evidence="2 3">I11</strain>
    </source>
</reference>
<name>H0EA81_9ACTN</name>
<dbReference type="Proteomes" id="UP000005143">
    <property type="component" value="Unassembled WGS sequence"/>
</dbReference>
<dbReference type="EMBL" id="AGUD01000292">
    <property type="protein sequence ID" value="EHN09421.1"/>
    <property type="molecule type" value="Genomic_DNA"/>
</dbReference>
<gene>
    <name evidence="2" type="ORF">PAI11_37550</name>
</gene>
<evidence type="ECO:0000313" key="2">
    <source>
        <dbReference type="EMBL" id="EHN09421.1"/>
    </source>
</evidence>
<comment type="caution">
    <text evidence="2">The sequence shown here is derived from an EMBL/GenBank/DDBJ whole genome shotgun (WGS) entry which is preliminary data.</text>
</comment>
<accession>H0EA81</accession>
<feature type="region of interest" description="Disordered" evidence="1">
    <location>
        <begin position="41"/>
        <end position="98"/>
    </location>
</feature>
<feature type="region of interest" description="Disordered" evidence="1">
    <location>
        <begin position="1"/>
        <end position="23"/>
    </location>
</feature>
<protein>
    <submittedName>
        <fullName evidence="2">Uncharacterized protein</fullName>
    </submittedName>
</protein>
<dbReference type="AlphaFoldDB" id="H0EA81"/>
<organism evidence="2 3">
    <name type="scientific">Patulibacter medicamentivorans</name>
    <dbReference type="NCBI Taxonomy" id="1097667"/>
    <lineage>
        <taxon>Bacteria</taxon>
        <taxon>Bacillati</taxon>
        <taxon>Actinomycetota</taxon>
        <taxon>Thermoleophilia</taxon>
        <taxon>Solirubrobacterales</taxon>
        <taxon>Patulibacteraceae</taxon>
        <taxon>Patulibacter</taxon>
    </lineage>
</organism>
<feature type="compositionally biased region" description="Basic residues" evidence="1">
    <location>
        <begin position="87"/>
        <end position="98"/>
    </location>
</feature>
<proteinExistence type="predicted"/>
<evidence type="ECO:0000256" key="1">
    <source>
        <dbReference type="SAM" id="MobiDB-lite"/>
    </source>
</evidence>
<feature type="compositionally biased region" description="Pro residues" evidence="1">
    <location>
        <begin position="48"/>
        <end position="60"/>
    </location>
</feature>
<keyword evidence="3" id="KW-1185">Reference proteome</keyword>